<keyword evidence="4" id="KW-1185">Reference proteome</keyword>
<sequence>MDPGTDSAPLAGLVWSSASAPPPPGFSAITCTVEGGTASFGRGFAQKAGYFLCLSTLGIPENPQDNVVVDMQIVMDKGPLPSGFSAVNDPQDISSCTASPPGTGFPCSLHSSASPLPSPLPDPAARLPDGAWFSRCL</sequence>
<dbReference type="InterPro" id="IPR023341">
    <property type="entry name" value="MABP"/>
</dbReference>
<dbReference type="InterPro" id="IPR040335">
    <property type="entry name" value="MVB12A"/>
</dbReference>
<dbReference type="AlphaFoldDB" id="A0A1D5RLP2"/>
<reference evidence="2 4" key="1">
    <citation type="journal article" date="2009" name="PLoS Biol.">
        <title>Lineage-specific biology revealed by a finished genome assembly of the mouse.</title>
        <authorList>
            <consortium name="Mouse Genome Sequencing Consortium"/>
            <person name="Church D.M."/>
            <person name="Goodstadt L."/>
            <person name="Hillier L.W."/>
            <person name="Zody M.C."/>
            <person name="Goldstein S."/>
            <person name="She X."/>
            <person name="Bult C.J."/>
            <person name="Agarwala R."/>
            <person name="Cherry J.L."/>
            <person name="DiCuccio M."/>
            <person name="Hlavina W."/>
            <person name="Kapustin Y."/>
            <person name="Meric P."/>
            <person name="Maglott D."/>
            <person name="Birtle Z."/>
            <person name="Marques A.C."/>
            <person name="Graves T."/>
            <person name="Zhou S."/>
            <person name="Teague B."/>
            <person name="Potamousis K."/>
            <person name="Churas C."/>
            <person name="Place M."/>
            <person name="Herschleb J."/>
            <person name="Runnheim R."/>
            <person name="Forrest D."/>
            <person name="Amos-Landgraf J."/>
            <person name="Schwartz D.C."/>
            <person name="Cheng Z."/>
            <person name="Lindblad-Toh K."/>
            <person name="Eichler E.E."/>
            <person name="Ponting C.P."/>
        </authorList>
    </citation>
    <scope>NUCLEOTIDE SEQUENCE [LARGE SCALE GENOMIC DNA]</scope>
    <source>
        <strain evidence="2 4">C57BL/6J</strain>
    </source>
</reference>
<reference evidence="2 4" key="2">
    <citation type="journal article" date="2011" name="PLoS Biol.">
        <title>Modernizing reference genome assemblies.</title>
        <authorList>
            <person name="Church D.M."/>
            <person name="Schneider V.A."/>
            <person name="Graves T."/>
            <person name="Auger K."/>
            <person name="Cunningham F."/>
            <person name="Bouk N."/>
            <person name="Chen H.C."/>
            <person name="Agarwala R."/>
            <person name="McLaren W.M."/>
            <person name="Ritchie G.R."/>
            <person name="Albracht D."/>
            <person name="Kremitzki M."/>
            <person name="Rock S."/>
            <person name="Kotkiewicz H."/>
            <person name="Kremitzki C."/>
            <person name="Wollam A."/>
            <person name="Trani L."/>
            <person name="Fulton L."/>
            <person name="Fulton R."/>
            <person name="Matthews L."/>
            <person name="Whitehead S."/>
            <person name="Chow W."/>
            <person name="Torrance J."/>
            <person name="Dunn M."/>
            <person name="Harden G."/>
            <person name="Threadgold G."/>
            <person name="Wood J."/>
            <person name="Collins J."/>
            <person name="Heath P."/>
            <person name="Griffiths G."/>
            <person name="Pelan S."/>
            <person name="Grafham D."/>
            <person name="Eichler E.E."/>
            <person name="Weinstock G."/>
            <person name="Mardis E.R."/>
            <person name="Wilson R.K."/>
            <person name="Howe K."/>
            <person name="Flicek P."/>
            <person name="Hubbard T."/>
        </authorList>
    </citation>
    <scope>NUCLEOTIDE SEQUENCE [LARGE SCALE GENOMIC DNA]</scope>
    <source>
        <strain evidence="2 4">C57BL/6J</strain>
    </source>
</reference>
<dbReference type="PANTHER" id="PTHR31612:SF2">
    <property type="entry name" value="MULTIVESICULAR BODY SUBUNIT 12A"/>
    <property type="match status" value="1"/>
</dbReference>
<dbReference type="Gene3D" id="2.100.10.50">
    <property type="match status" value="1"/>
</dbReference>
<dbReference type="BioGRID-ORCS" id="73711">
    <property type="hits" value="3 hits in 76 CRISPR screens"/>
</dbReference>
<dbReference type="InterPro" id="IPR018798">
    <property type="entry name" value="MVB12A/B"/>
</dbReference>
<dbReference type="AGR" id="MGI:1920961"/>
<dbReference type="Bgee" id="ENSMUSG00000031813">
    <property type="expression patterns" value="Expressed in right kidney and 246 other cell types or tissues"/>
</dbReference>
<dbReference type="Pfam" id="PF10240">
    <property type="entry name" value="DUF2464"/>
    <property type="match status" value="1"/>
</dbReference>
<dbReference type="MGI" id="MGI:1920961">
    <property type="gene designation" value="Mvb12a"/>
</dbReference>
<gene>
    <name evidence="2 3" type="primary">Mvb12a</name>
</gene>
<evidence type="ECO:0000313" key="3">
    <source>
        <dbReference type="MGI" id="MGI:1920961"/>
    </source>
</evidence>
<dbReference type="SMR" id="A0A1D5RLP2"/>
<dbReference type="PROSITE" id="PS51498">
    <property type="entry name" value="MABP"/>
    <property type="match status" value="1"/>
</dbReference>
<dbReference type="ExpressionAtlas" id="A0A1D5RLP2">
    <property type="expression patterns" value="baseline and differential"/>
</dbReference>
<dbReference type="VEuPathDB" id="HostDB:ENSMUSG00000031813"/>
<dbReference type="PANTHER" id="PTHR31612">
    <property type="entry name" value="MULTIVESICULAR BODY SUBUNIT 12A"/>
    <property type="match status" value="1"/>
</dbReference>
<reference evidence="2" key="4">
    <citation type="submission" date="2025-09" db="UniProtKB">
        <authorList>
            <consortium name="Ensembl"/>
        </authorList>
    </citation>
    <scope>IDENTIFICATION</scope>
    <source>
        <strain evidence="2">C57BL/6J</strain>
    </source>
</reference>
<evidence type="ECO:0000313" key="4">
    <source>
        <dbReference type="Proteomes" id="UP000000589"/>
    </source>
</evidence>
<organism evidence="2 4">
    <name type="scientific">Mus musculus</name>
    <name type="common">Mouse</name>
    <dbReference type="NCBI Taxonomy" id="10090"/>
    <lineage>
        <taxon>Eukaryota</taxon>
        <taxon>Metazoa</taxon>
        <taxon>Chordata</taxon>
        <taxon>Craniata</taxon>
        <taxon>Vertebrata</taxon>
        <taxon>Euteleostomi</taxon>
        <taxon>Mammalia</taxon>
        <taxon>Eutheria</taxon>
        <taxon>Euarchontoglires</taxon>
        <taxon>Glires</taxon>
        <taxon>Rodentia</taxon>
        <taxon>Myomorpha</taxon>
        <taxon>Muroidea</taxon>
        <taxon>Muridae</taxon>
        <taxon>Murinae</taxon>
        <taxon>Mus</taxon>
        <taxon>Mus</taxon>
    </lineage>
</organism>
<protein>
    <submittedName>
        <fullName evidence="2">Multivesicular body subunit 12A</fullName>
    </submittedName>
</protein>
<evidence type="ECO:0000313" key="2">
    <source>
        <dbReference type="Ensembl" id="ENSMUSP00000148449.2"/>
    </source>
</evidence>
<accession>A0A1D5RLP2</accession>
<proteinExistence type="predicted"/>
<feature type="domain" description="MABP" evidence="1">
    <location>
        <begin position="7"/>
        <end position="137"/>
    </location>
</feature>
<dbReference type="Antibodypedia" id="51512">
    <property type="antibodies" value="32 antibodies from 12 providers"/>
</dbReference>
<dbReference type="GeneTree" id="ENSGT00940000160542"/>
<name>A0A1D5RLP2_MOUSE</name>
<reference evidence="2" key="3">
    <citation type="submission" date="2025-08" db="UniProtKB">
        <authorList>
            <consortium name="Ensembl"/>
        </authorList>
    </citation>
    <scope>IDENTIFICATION</scope>
    <source>
        <strain evidence="2">C57BL/6J</strain>
    </source>
</reference>
<evidence type="ECO:0000259" key="1">
    <source>
        <dbReference type="PROSITE" id="PS51498"/>
    </source>
</evidence>
<dbReference type="Proteomes" id="UP000000589">
    <property type="component" value="Chromosome 8"/>
</dbReference>
<dbReference type="GO" id="GO:0000813">
    <property type="term" value="C:ESCRT I complex"/>
    <property type="evidence" value="ECO:0007669"/>
    <property type="project" value="InterPro"/>
</dbReference>
<dbReference type="Ensembl" id="ENSMUST00000212326.2">
    <property type="protein sequence ID" value="ENSMUSP00000148449.2"/>
    <property type="gene ID" value="ENSMUSG00000031813.9"/>
</dbReference>